<protein>
    <recommendedName>
        <fullName evidence="11">Zinc metalloprotease</fullName>
        <ecNumber evidence="11">3.4.24.-</ecNumber>
    </recommendedName>
</protein>
<dbReference type="InterPro" id="IPR036034">
    <property type="entry name" value="PDZ_sf"/>
</dbReference>
<keyword evidence="8 11" id="KW-1133">Transmembrane helix</keyword>
<keyword evidence="7 11" id="KW-0862">Zinc</keyword>
<evidence type="ECO:0000256" key="9">
    <source>
        <dbReference type="ARBA" id="ARBA00023049"/>
    </source>
</evidence>
<evidence type="ECO:0000313" key="13">
    <source>
        <dbReference type="EMBL" id="GAA4652799.1"/>
    </source>
</evidence>
<feature type="transmembrane region" description="Helical" evidence="11">
    <location>
        <begin position="93"/>
        <end position="119"/>
    </location>
</feature>
<name>A0ABP8VBM2_9GAMM</name>
<sequence length="453" mass="48687">MGTLQTILAFIVTLGLLVSIHEYGHFWVARRCGVRVLRFCIGFGKPLFTWYDRHGTEFAIAMIPLGGYVKMLDEREGPVADEEKDQAFNNKSVYARIAVVAAGPIANFLLAIVALWLMYLVGVKTVIPVIGDVVPESPAAVAGVNPGSEVVTVDGRNTPSWHAINMALLAPLGETATVVIGTKPFDEKGADTQYSDIHLNNWLAGEENPDPLRSLGVQPWRPEVPAAIGQVLEGGAAEKAGLLSGDVVLSANGEQVSSWQGWVDIVRDNAGQPIQVEIDRDGSSRSLTLVPGEKTLADGQKIGYIGAGAKPFEWPADRLRDISYGPVMALGVALQDTWSLTTLTLDSIRKMVIGLVSVEHLSGPITIAKVAGASFKSGLESFLNFLAMLSISLGVLNLLPIPVLDGGHLLYYLVELVKGRPVSEKIQMIGVRIGMTLILGLMFVALYNDLSRL</sequence>
<feature type="domain" description="PDZ" evidence="12">
    <location>
        <begin position="228"/>
        <end position="258"/>
    </location>
</feature>
<dbReference type="NCBIfam" id="TIGR00054">
    <property type="entry name" value="RIP metalloprotease RseP"/>
    <property type="match status" value="1"/>
</dbReference>
<dbReference type="SMART" id="SM00228">
    <property type="entry name" value="PDZ"/>
    <property type="match status" value="2"/>
</dbReference>
<dbReference type="NCBIfam" id="NF008046">
    <property type="entry name" value="PRK10779.1"/>
    <property type="match status" value="1"/>
</dbReference>
<evidence type="ECO:0000256" key="6">
    <source>
        <dbReference type="ARBA" id="ARBA00022801"/>
    </source>
</evidence>
<dbReference type="Pfam" id="PF02163">
    <property type="entry name" value="Peptidase_M50"/>
    <property type="match status" value="1"/>
</dbReference>
<evidence type="ECO:0000256" key="8">
    <source>
        <dbReference type="ARBA" id="ARBA00022989"/>
    </source>
</evidence>
<evidence type="ECO:0000259" key="12">
    <source>
        <dbReference type="PROSITE" id="PS50106"/>
    </source>
</evidence>
<dbReference type="PANTHER" id="PTHR42837">
    <property type="entry name" value="REGULATOR OF SIGMA-E PROTEASE RSEP"/>
    <property type="match status" value="1"/>
</dbReference>
<evidence type="ECO:0000256" key="11">
    <source>
        <dbReference type="RuleBase" id="RU362031"/>
    </source>
</evidence>
<keyword evidence="14" id="KW-1185">Reference proteome</keyword>
<comment type="cofactor">
    <cofactor evidence="1 11">
        <name>Zn(2+)</name>
        <dbReference type="ChEBI" id="CHEBI:29105"/>
    </cofactor>
</comment>
<evidence type="ECO:0000256" key="2">
    <source>
        <dbReference type="ARBA" id="ARBA00004141"/>
    </source>
</evidence>
<dbReference type="Proteomes" id="UP001500604">
    <property type="component" value="Unassembled WGS sequence"/>
</dbReference>
<dbReference type="GO" id="GO:0008233">
    <property type="term" value="F:peptidase activity"/>
    <property type="evidence" value="ECO:0007669"/>
    <property type="project" value="UniProtKB-KW"/>
</dbReference>
<dbReference type="InterPro" id="IPR041489">
    <property type="entry name" value="PDZ_6"/>
</dbReference>
<gene>
    <name evidence="13" type="primary">rseP</name>
    <name evidence="13" type="ORF">GCM10023116_50830</name>
</gene>
<evidence type="ECO:0000256" key="5">
    <source>
        <dbReference type="ARBA" id="ARBA00022692"/>
    </source>
</evidence>
<keyword evidence="10 11" id="KW-0472">Membrane</keyword>
<evidence type="ECO:0000313" key="14">
    <source>
        <dbReference type="Proteomes" id="UP001500604"/>
    </source>
</evidence>
<keyword evidence="11" id="KW-0479">Metal-binding</keyword>
<feature type="transmembrane region" description="Helical" evidence="11">
    <location>
        <begin position="6"/>
        <end position="28"/>
    </location>
</feature>
<dbReference type="RefSeq" id="WP_345199432.1">
    <property type="nucleotide sequence ID" value="NZ_BAABFL010000481.1"/>
</dbReference>
<dbReference type="Pfam" id="PF17820">
    <property type="entry name" value="PDZ_6"/>
    <property type="match status" value="1"/>
</dbReference>
<dbReference type="EMBL" id="BAABFL010000481">
    <property type="protein sequence ID" value="GAA4652799.1"/>
    <property type="molecule type" value="Genomic_DNA"/>
</dbReference>
<dbReference type="SUPFAM" id="SSF50156">
    <property type="entry name" value="PDZ domain-like"/>
    <property type="match status" value="2"/>
</dbReference>
<reference evidence="14" key="1">
    <citation type="journal article" date="2019" name="Int. J. Syst. Evol. Microbiol.">
        <title>The Global Catalogue of Microorganisms (GCM) 10K type strain sequencing project: providing services to taxonomists for standard genome sequencing and annotation.</title>
        <authorList>
            <consortium name="The Broad Institute Genomics Platform"/>
            <consortium name="The Broad Institute Genome Sequencing Center for Infectious Disease"/>
            <person name="Wu L."/>
            <person name="Ma J."/>
        </authorList>
    </citation>
    <scope>NUCLEOTIDE SEQUENCE [LARGE SCALE GENOMIC DNA]</scope>
    <source>
        <strain evidence="14">JCM 17805</strain>
    </source>
</reference>
<dbReference type="PROSITE" id="PS50106">
    <property type="entry name" value="PDZ"/>
    <property type="match status" value="1"/>
</dbReference>
<evidence type="ECO:0000256" key="1">
    <source>
        <dbReference type="ARBA" id="ARBA00001947"/>
    </source>
</evidence>
<feature type="transmembrane region" description="Helical" evidence="11">
    <location>
        <begin position="426"/>
        <end position="447"/>
    </location>
</feature>
<dbReference type="InterPro" id="IPR004387">
    <property type="entry name" value="Pept_M50_Zn"/>
</dbReference>
<dbReference type="InterPro" id="IPR008915">
    <property type="entry name" value="Peptidase_M50"/>
</dbReference>
<dbReference type="EC" id="3.4.24.-" evidence="11"/>
<organism evidence="13 14">
    <name type="scientific">Kistimonas scapharcae</name>
    <dbReference type="NCBI Taxonomy" id="1036133"/>
    <lineage>
        <taxon>Bacteria</taxon>
        <taxon>Pseudomonadati</taxon>
        <taxon>Pseudomonadota</taxon>
        <taxon>Gammaproteobacteria</taxon>
        <taxon>Oceanospirillales</taxon>
        <taxon>Endozoicomonadaceae</taxon>
        <taxon>Kistimonas</taxon>
    </lineage>
</organism>
<comment type="similarity">
    <text evidence="3 11">Belongs to the peptidase M50B family.</text>
</comment>
<dbReference type="PANTHER" id="PTHR42837:SF2">
    <property type="entry name" value="MEMBRANE METALLOPROTEASE ARASP2, CHLOROPLASTIC-RELATED"/>
    <property type="match status" value="1"/>
</dbReference>
<comment type="caution">
    <text evidence="13">The sequence shown here is derived from an EMBL/GenBank/DDBJ whole genome shotgun (WGS) entry which is preliminary data.</text>
</comment>
<evidence type="ECO:0000256" key="4">
    <source>
        <dbReference type="ARBA" id="ARBA00022670"/>
    </source>
</evidence>
<comment type="subcellular location">
    <subcellularLocation>
        <location evidence="2">Membrane</location>
        <topology evidence="2">Multi-pass membrane protein</topology>
    </subcellularLocation>
</comment>
<dbReference type="GO" id="GO:0006508">
    <property type="term" value="P:proteolysis"/>
    <property type="evidence" value="ECO:0007669"/>
    <property type="project" value="UniProtKB-KW"/>
</dbReference>
<evidence type="ECO:0000256" key="7">
    <source>
        <dbReference type="ARBA" id="ARBA00022833"/>
    </source>
</evidence>
<dbReference type="Gene3D" id="2.30.42.10">
    <property type="match status" value="2"/>
</dbReference>
<keyword evidence="6 11" id="KW-0378">Hydrolase</keyword>
<keyword evidence="9 11" id="KW-0482">Metalloprotease</keyword>
<keyword evidence="5 11" id="KW-0812">Transmembrane</keyword>
<proteinExistence type="inferred from homology"/>
<evidence type="ECO:0000256" key="3">
    <source>
        <dbReference type="ARBA" id="ARBA00007931"/>
    </source>
</evidence>
<feature type="transmembrane region" description="Helical" evidence="11">
    <location>
        <begin position="385"/>
        <end position="414"/>
    </location>
</feature>
<accession>A0ABP8VBM2</accession>
<evidence type="ECO:0000256" key="10">
    <source>
        <dbReference type="ARBA" id="ARBA00023136"/>
    </source>
</evidence>
<dbReference type="CDD" id="cd06163">
    <property type="entry name" value="S2P-M50_PDZ_RseP-like"/>
    <property type="match status" value="2"/>
</dbReference>
<keyword evidence="4 13" id="KW-0645">Protease</keyword>
<dbReference type="InterPro" id="IPR001478">
    <property type="entry name" value="PDZ"/>
</dbReference>